<dbReference type="PROSITE" id="PS00474">
    <property type="entry name" value="RIBOSOMAL_L3"/>
    <property type="match status" value="1"/>
</dbReference>
<reference evidence="11 12" key="1">
    <citation type="journal article" date="2022" name="Front. Microbiol.">
        <title>High genomic differentiation and limited gene flow indicate recent cryptic speciation within the genus Laspinema (cyanobacteria).</title>
        <authorList>
            <person name="Stanojkovic A."/>
            <person name="Skoupy S."/>
            <person name="Skaloud P."/>
            <person name="Dvorak P."/>
        </authorList>
    </citation>
    <scope>NUCLEOTIDE SEQUENCE [LARGE SCALE GENOMIC DNA]</scope>
    <source>
        <strain evidence="11 12">D2a</strain>
    </source>
</reference>
<dbReference type="HAMAP" id="MF_01325_B">
    <property type="entry name" value="Ribosomal_uL3_B"/>
    <property type="match status" value="1"/>
</dbReference>
<evidence type="ECO:0000256" key="10">
    <source>
        <dbReference type="SAM" id="MobiDB-lite"/>
    </source>
</evidence>
<keyword evidence="4 7" id="KW-0689">Ribosomal protein</keyword>
<comment type="function">
    <text evidence="7 9">One of the primary rRNA binding proteins, it binds directly near the 3'-end of the 23S rRNA, where it nucleates assembly of the 50S subunit.</text>
</comment>
<gene>
    <name evidence="7 11" type="primary">rplC</name>
    <name evidence="7" type="synonym">rpl3</name>
    <name evidence="11" type="ORF">NG799_06145</name>
</gene>
<evidence type="ECO:0000256" key="8">
    <source>
        <dbReference type="RuleBase" id="RU003905"/>
    </source>
</evidence>
<keyword evidence="3 7" id="KW-0694">RNA-binding</keyword>
<dbReference type="RefSeq" id="WP_367291031.1">
    <property type="nucleotide sequence ID" value="NZ_JAMXFF010000006.1"/>
</dbReference>
<evidence type="ECO:0000256" key="3">
    <source>
        <dbReference type="ARBA" id="ARBA00022884"/>
    </source>
</evidence>
<dbReference type="InterPro" id="IPR000597">
    <property type="entry name" value="Ribosomal_uL3"/>
</dbReference>
<accession>A0ABT2MN58</accession>
<feature type="compositionally biased region" description="Low complexity" evidence="10">
    <location>
        <begin position="142"/>
        <end position="153"/>
    </location>
</feature>
<proteinExistence type="inferred from homology"/>
<dbReference type="PANTHER" id="PTHR11229:SF16">
    <property type="entry name" value="LARGE RIBOSOMAL SUBUNIT PROTEIN UL3C"/>
    <property type="match status" value="1"/>
</dbReference>
<evidence type="ECO:0000256" key="4">
    <source>
        <dbReference type="ARBA" id="ARBA00022980"/>
    </source>
</evidence>
<evidence type="ECO:0000256" key="1">
    <source>
        <dbReference type="ARBA" id="ARBA00006540"/>
    </source>
</evidence>
<keyword evidence="12" id="KW-1185">Reference proteome</keyword>
<dbReference type="EMBL" id="JAMXFF010000006">
    <property type="protein sequence ID" value="MCT7965912.1"/>
    <property type="molecule type" value="Genomic_DNA"/>
</dbReference>
<dbReference type="Gene3D" id="2.40.30.10">
    <property type="entry name" value="Translation factors"/>
    <property type="match status" value="1"/>
</dbReference>
<evidence type="ECO:0000256" key="7">
    <source>
        <dbReference type="HAMAP-Rule" id="MF_01325"/>
    </source>
</evidence>
<comment type="caution">
    <text evidence="11">The sequence shown here is derived from an EMBL/GenBank/DDBJ whole genome shotgun (WGS) entry which is preliminary data.</text>
</comment>
<evidence type="ECO:0000256" key="5">
    <source>
        <dbReference type="ARBA" id="ARBA00023274"/>
    </source>
</evidence>
<feature type="region of interest" description="Disordered" evidence="10">
    <location>
        <begin position="128"/>
        <end position="158"/>
    </location>
</feature>
<organism evidence="11 12">
    <name type="scientific">Laspinema palackyanum D2a</name>
    <dbReference type="NCBI Taxonomy" id="2953684"/>
    <lineage>
        <taxon>Bacteria</taxon>
        <taxon>Bacillati</taxon>
        <taxon>Cyanobacteriota</taxon>
        <taxon>Cyanophyceae</taxon>
        <taxon>Oscillatoriophycideae</taxon>
        <taxon>Oscillatoriales</taxon>
        <taxon>Laspinemataceae</taxon>
        <taxon>Laspinema</taxon>
        <taxon>Laspinema palackyanum</taxon>
    </lineage>
</organism>
<comment type="similarity">
    <text evidence="1 7 8">Belongs to the universal ribosomal protein uL3 family.</text>
</comment>
<comment type="subunit">
    <text evidence="7 9">Part of the 50S ribosomal subunit. Forms a cluster with proteins L14 and L19.</text>
</comment>
<dbReference type="SUPFAM" id="SSF50447">
    <property type="entry name" value="Translation proteins"/>
    <property type="match status" value="1"/>
</dbReference>
<name>A0ABT2MN58_9CYAN</name>
<dbReference type="InterPro" id="IPR019927">
    <property type="entry name" value="Ribosomal_uL3_bac/org-type"/>
</dbReference>
<protein>
    <recommendedName>
        <fullName evidence="6 7">Large ribosomal subunit protein uL3</fullName>
    </recommendedName>
</protein>
<dbReference type="InterPro" id="IPR019926">
    <property type="entry name" value="Ribosomal_uL3_CS"/>
</dbReference>
<sequence>MAVGILGTKLGMTQVFDEEGRAIPVTVVQAGPCTVTQIKSKQTDGYTAIQVGYGETTTKAINKPELGHLVKSSAPPLRHLREYRIDDVSSFELGQQMTVEGFTANQIVDVTGLSIGRGFAGYQKRHNFKRGPMSHGSKNHRAPGSTGAGTTPGRVYPGKRMAGRLGGTQVTTRQLQIVRVDAEKNLLLIKGALPGKPGALLNIKPANYVGRAK</sequence>
<keyword evidence="5 7" id="KW-0687">Ribonucleoprotein</keyword>
<dbReference type="GO" id="GO:0005840">
    <property type="term" value="C:ribosome"/>
    <property type="evidence" value="ECO:0007669"/>
    <property type="project" value="UniProtKB-KW"/>
</dbReference>
<dbReference type="Proteomes" id="UP001525890">
    <property type="component" value="Unassembled WGS sequence"/>
</dbReference>
<dbReference type="Gene3D" id="3.30.160.810">
    <property type="match status" value="1"/>
</dbReference>
<evidence type="ECO:0000256" key="2">
    <source>
        <dbReference type="ARBA" id="ARBA00022730"/>
    </source>
</evidence>
<keyword evidence="2 7" id="KW-0699">rRNA-binding</keyword>
<evidence type="ECO:0000256" key="9">
    <source>
        <dbReference type="RuleBase" id="RU003906"/>
    </source>
</evidence>
<dbReference type="PANTHER" id="PTHR11229">
    <property type="entry name" value="50S RIBOSOMAL PROTEIN L3"/>
    <property type="match status" value="1"/>
</dbReference>
<evidence type="ECO:0000313" key="11">
    <source>
        <dbReference type="EMBL" id="MCT7965912.1"/>
    </source>
</evidence>
<evidence type="ECO:0000313" key="12">
    <source>
        <dbReference type="Proteomes" id="UP001525890"/>
    </source>
</evidence>
<dbReference type="NCBIfam" id="TIGR03625">
    <property type="entry name" value="L3_bact"/>
    <property type="match status" value="1"/>
</dbReference>
<dbReference type="InterPro" id="IPR009000">
    <property type="entry name" value="Transl_B-barrel_sf"/>
</dbReference>
<evidence type="ECO:0000256" key="6">
    <source>
        <dbReference type="ARBA" id="ARBA00035243"/>
    </source>
</evidence>
<dbReference type="Pfam" id="PF00297">
    <property type="entry name" value="Ribosomal_L3"/>
    <property type="match status" value="1"/>
</dbReference>